<reference evidence="3 4" key="1">
    <citation type="journal article" date="2018" name="Nat. Biotechnol.">
        <title>A standardized bacterial taxonomy based on genome phylogeny substantially revises the tree of life.</title>
        <authorList>
            <person name="Parks D.H."/>
            <person name="Chuvochina M."/>
            <person name="Waite D.W."/>
            <person name="Rinke C."/>
            <person name="Skarshewski A."/>
            <person name="Chaumeil P.A."/>
            <person name="Hugenholtz P."/>
        </authorList>
    </citation>
    <scope>NUCLEOTIDE SEQUENCE [LARGE SCALE GENOMIC DNA]</scope>
    <source>
        <strain evidence="3">UBA9375</strain>
    </source>
</reference>
<protein>
    <submittedName>
        <fullName evidence="3">Uncharacterized protein</fullName>
    </submittedName>
</protein>
<feature type="chain" id="PRO_5017584855" evidence="2">
    <location>
        <begin position="25"/>
        <end position="199"/>
    </location>
</feature>
<keyword evidence="1" id="KW-0175">Coiled coil</keyword>
<evidence type="ECO:0000313" key="3">
    <source>
        <dbReference type="EMBL" id="HCO25412.1"/>
    </source>
</evidence>
<dbReference type="Proteomes" id="UP000263642">
    <property type="component" value="Unassembled WGS sequence"/>
</dbReference>
<organism evidence="3 4">
    <name type="scientific">Gimesia maris</name>
    <dbReference type="NCBI Taxonomy" id="122"/>
    <lineage>
        <taxon>Bacteria</taxon>
        <taxon>Pseudomonadati</taxon>
        <taxon>Planctomycetota</taxon>
        <taxon>Planctomycetia</taxon>
        <taxon>Planctomycetales</taxon>
        <taxon>Planctomycetaceae</taxon>
        <taxon>Gimesia</taxon>
    </lineage>
</organism>
<gene>
    <name evidence="3" type="ORF">DIT97_21200</name>
</gene>
<feature type="coiled-coil region" evidence="1">
    <location>
        <begin position="164"/>
        <end position="191"/>
    </location>
</feature>
<keyword evidence="2" id="KW-0732">Signal</keyword>
<evidence type="ECO:0000256" key="2">
    <source>
        <dbReference type="SAM" id="SignalP"/>
    </source>
</evidence>
<sequence length="199" mass="22836">MKRLLILAIVMGGFYMTMTGFSSADQKPEVPVAQRQVRDTYPQDSDYRDYDRDDLKTGLVRAFYDALGAVENQHKENGDIENNGLGTNERNNNAFDNRGLIQRQKYIGPDGKEHTAFEEARRTIYQADRILARIKAENKVALQKLRHPPRRILPGHAPAPKVKELTLKQKIEVQEKQVQQQQRKLQALKQQLGNNPETN</sequence>
<feature type="signal peptide" evidence="2">
    <location>
        <begin position="1"/>
        <end position="24"/>
    </location>
</feature>
<proteinExistence type="predicted"/>
<dbReference type="AlphaFoldDB" id="A0A3D3RBE0"/>
<name>A0A3D3RBE0_9PLAN</name>
<evidence type="ECO:0000256" key="1">
    <source>
        <dbReference type="SAM" id="Coils"/>
    </source>
</evidence>
<dbReference type="EMBL" id="DQAY01000128">
    <property type="protein sequence ID" value="HCO25412.1"/>
    <property type="molecule type" value="Genomic_DNA"/>
</dbReference>
<comment type="caution">
    <text evidence="3">The sequence shown here is derived from an EMBL/GenBank/DDBJ whole genome shotgun (WGS) entry which is preliminary data.</text>
</comment>
<accession>A0A3D3RBE0</accession>
<evidence type="ECO:0000313" key="4">
    <source>
        <dbReference type="Proteomes" id="UP000263642"/>
    </source>
</evidence>